<gene>
    <name evidence="5" type="ORF">DWX03_06860</name>
    <name evidence="4" type="ORF">DXD67_12070</name>
    <name evidence="2" type="ORF">ERS852574_02478</name>
    <name evidence="3" type="ORF">HUU93_04265</name>
</gene>
<evidence type="ECO:0000313" key="7">
    <source>
        <dbReference type="Proteomes" id="UP000260655"/>
    </source>
</evidence>
<evidence type="ECO:0000313" key="9">
    <source>
        <dbReference type="Proteomes" id="UP000554488"/>
    </source>
</evidence>
<evidence type="ECO:0000313" key="5">
    <source>
        <dbReference type="EMBL" id="RGT90586.1"/>
    </source>
</evidence>
<dbReference type="GO" id="GO:0016780">
    <property type="term" value="F:phosphotransferase activity, for other substituted phosphate groups"/>
    <property type="evidence" value="ECO:0007669"/>
    <property type="project" value="InterPro"/>
</dbReference>
<evidence type="ECO:0000256" key="1">
    <source>
        <dbReference type="SAM" id="Phobius"/>
    </source>
</evidence>
<evidence type="ECO:0000313" key="4">
    <source>
        <dbReference type="EMBL" id="RGJ21845.1"/>
    </source>
</evidence>
<keyword evidence="1" id="KW-0812">Transmembrane</keyword>
<evidence type="ECO:0000313" key="2">
    <source>
        <dbReference type="EMBL" id="CUN06712.1"/>
    </source>
</evidence>
<proteinExistence type="predicted"/>
<dbReference type="GO" id="GO:0008654">
    <property type="term" value="P:phospholipid biosynthetic process"/>
    <property type="evidence" value="ECO:0007669"/>
    <property type="project" value="InterPro"/>
</dbReference>
<protein>
    <submittedName>
        <fullName evidence="3">CDP-alcohol phosphatidyltransferase family protein</fullName>
    </submittedName>
    <submittedName>
        <fullName evidence="4">CDP-diacylglycerol--serine O-phosphatidyltransferase</fullName>
    </submittedName>
    <submittedName>
        <fullName evidence="2">CDP-diacylglycerol-serine O-phosphatidyltransferase</fullName>
    </submittedName>
</protein>
<organism evidence="2 6">
    <name type="scientific">Coprococcus comes</name>
    <dbReference type="NCBI Taxonomy" id="410072"/>
    <lineage>
        <taxon>Bacteria</taxon>
        <taxon>Bacillati</taxon>
        <taxon>Bacillota</taxon>
        <taxon>Clostridia</taxon>
        <taxon>Lachnospirales</taxon>
        <taxon>Lachnospiraceae</taxon>
        <taxon>Coprococcus</taxon>
    </lineage>
</organism>
<dbReference type="InterPro" id="IPR043130">
    <property type="entry name" value="CDP-OH_PTrfase_TM_dom"/>
</dbReference>
<feature type="transmembrane region" description="Helical" evidence="1">
    <location>
        <begin position="91"/>
        <end position="113"/>
    </location>
</feature>
<reference evidence="3 9" key="4">
    <citation type="submission" date="2020-07" db="EMBL/GenBank/DDBJ databases">
        <title>Bacterial metabolism rescues the inhibition of intestinal drug absorption by food and drug additives.</title>
        <authorList>
            <person name="Zou L."/>
            <person name="Spanogiannopoulos P."/>
            <person name="Chien H.-C."/>
            <person name="Pieper L.M."/>
            <person name="Cai W."/>
            <person name="Khuri N."/>
            <person name="Pottel J."/>
            <person name="Vora B."/>
            <person name="Ni Z."/>
            <person name="Tsakalozou E."/>
            <person name="Zhang W."/>
            <person name="Shoichet B.K."/>
            <person name="Giacomini K.M."/>
            <person name="Turnbaugh P.J."/>
        </authorList>
    </citation>
    <scope>NUCLEOTIDE SEQUENCE [LARGE SCALE GENOMIC DNA]</scope>
    <source>
        <strain evidence="3 9">F22</strain>
    </source>
</reference>
<accession>A0A173TUW0</accession>
<dbReference type="GO" id="GO:0016020">
    <property type="term" value="C:membrane"/>
    <property type="evidence" value="ECO:0007669"/>
    <property type="project" value="InterPro"/>
</dbReference>
<name>A0A173TUW0_9FIRM</name>
<keyword evidence="8" id="KW-1185">Reference proteome</keyword>
<reference evidence="7 8" key="2">
    <citation type="submission" date="2018-08" db="EMBL/GenBank/DDBJ databases">
        <title>A genome reference for cultivated species of the human gut microbiota.</title>
        <authorList>
            <person name="Zou Y."/>
            <person name="Xue W."/>
            <person name="Luo G."/>
        </authorList>
    </citation>
    <scope>NUCLEOTIDE SEQUENCE [LARGE SCALE GENOMIC DNA]</scope>
    <source>
        <strain evidence="5 8">AF18-12LB</strain>
        <strain evidence="4 7">TM07-19</strain>
    </source>
</reference>
<keyword evidence="2" id="KW-0808">Transferase</keyword>
<dbReference type="Pfam" id="PF01066">
    <property type="entry name" value="CDP-OH_P_transf"/>
    <property type="match status" value="1"/>
</dbReference>
<dbReference type="Proteomes" id="UP000283360">
    <property type="component" value="Unassembled WGS sequence"/>
</dbReference>
<reference evidence="2 6" key="1">
    <citation type="submission" date="2015-09" db="EMBL/GenBank/DDBJ databases">
        <authorList>
            <consortium name="Pathogen Informatics"/>
        </authorList>
    </citation>
    <scope>NUCLEOTIDE SEQUENCE [LARGE SCALE GENOMIC DNA]</scope>
    <source>
        <strain evidence="2 6">2789STDY5834962</strain>
    </source>
</reference>
<feature type="transmembrane region" description="Helical" evidence="1">
    <location>
        <begin position="160"/>
        <end position="177"/>
    </location>
</feature>
<dbReference type="RefSeq" id="WP_055157765.1">
    <property type="nucleotide sequence ID" value="NZ_CYXR01000020.1"/>
</dbReference>
<dbReference type="EMBL" id="JABWDC010000010">
    <property type="protein sequence ID" value="NUN85826.1"/>
    <property type="molecule type" value="Genomic_DNA"/>
</dbReference>
<keyword evidence="1" id="KW-0472">Membrane</keyword>
<evidence type="ECO:0000313" key="3">
    <source>
        <dbReference type="EMBL" id="NUN85826.1"/>
    </source>
</evidence>
<evidence type="ECO:0000313" key="8">
    <source>
        <dbReference type="Proteomes" id="UP000283360"/>
    </source>
</evidence>
<dbReference type="EMBL" id="CYXR01000020">
    <property type="protein sequence ID" value="CUN06712.1"/>
    <property type="molecule type" value="Genomic_DNA"/>
</dbReference>
<keyword evidence="1" id="KW-1133">Transmembrane helix</keyword>
<evidence type="ECO:0000313" key="6">
    <source>
        <dbReference type="Proteomes" id="UP000095727"/>
    </source>
</evidence>
<dbReference type="EMBL" id="QRXJ01000007">
    <property type="protein sequence ID" value="RGT90586.1"/>
    <property type="molecule type" value="Genomic_DNA"/>
</dbReference>
<dbReference type="InterPro" id="IPR000462">
    <property type="entry name" value="CDP-OH_P_trans"/>
</dbReference>
<dbReference type="Proteomes" id="UP000260655">
    <property type="component" value="Unassembled WGS sequence"/>
</dbReference>
<dbReference type="Proteomes" id="UP000095727">
    <property type="component" value="Unassembled WGS sequence"/>
</dbReference>
<reference evidence="3 9" key="3">
    <citation type="submission" date="2020-04" db="EMBL/GenBank/DDBJ databases">
        <authorList>
            <person name="Pieper L."/>
        </authorList>
    </citation>
    <scope>NUCLEOTIDE SEQUENCE [LARGE SCALE GENOMIC DNA]</scope>
    <source>
        <strain evidence="3 9">F22</strain>
    </source>
</reference>
<dbReference type="Proteomes" id="UP000554488">
    <property type="component" value="Unassembled WGS sequence"/>
</dbReference>
<dbReference type="Gene3D" id="1.20.120.1760">
    <property type="match status" value="1"/>
</dbReference>
<dbReference type="EMBL" id="QSOV01000014">
    <property type="protein sequence ID" value="RGJ21845.1"/>
    <property type="molecule type" value="Genomic_DNA"/>
</dbReference>
<sequence>MLGVYDYTVVLTYVSLMVSIGGMMFAVNGHLHLGVMCLAISGLCDMFDGKIARTKKNRTEVEKRFGIQIDSLSDIVCFGVAPAVLCYCFGMRGVIGVAILMFYVLAGLIRLAWFNVMEEQRQEETAEKRECYQGLPITSMAIALPLVVVLKPFLGCEFMLALHVVMLVVGILFITNFKLKKPKNVTMGAIVAVVAMAVIAILVRHYMRYMSMM</sequence>
<dbReference type="AlphaFoldDB" id="A0A173TUW0"/>
<feature type="transmembrane region" description="Helical" evidence="1">
    <location>
        <begin position="189"/>
        <end position="207"/>
    </location>
</feature>